<protein>
    <submittedName>
        <fullName evidence="1">Uncharacterized protein</fullName>
    </submittedName>
</protein>
<dbReference type="OrthoDB" id="10506259at2759"/>
<name>A0A9P8AQN3_9AGAR</name>
<proteinExistence type="predicted"/>
<gene>
    <name evidence="1" type="ORF">BT62DRAFT_310775</name>
</gene>
<dbReference type="GeneID" id="66102760"/>
<reference evidence="1" key="1">
    <citation type="submission" date="2020-11" db="EMBL/GenBank/DDBJ databases">
        <title>Adaptations for nitrogen fixation in a non-lichenized fungal sporocarp promotes dispersal by wood-feeding termites.</title>
        <authorList>
            <consortium name="DOE Joint Genome Institute"/>
            <person name="Koch R.A."/>
            <person name="Yoon G."/>
            <person name="Arayal U."/>
            <person name="Lail K."/>
            <person name="Amirebrahimi M."/>
            <person name="Labutti K."/>
            <person name="Lipzen A."/>
            <person name="Riley R."/>
            <person name="Barry K."/>
            <person name="Henrissat B."/>
            <person name="Grigoriev I.V."/>
            <person name="Herr J.R."/>
            <person name="Aime M.C."/>
        </authorList>
    </citation>
    <scope>NUCLEOTIDE SEQUENCE</scope>
    <source>
        <strain evidence="1">MCA 3950</strain>
    </source>
</reference>
<sequence length="99" mass="11219">MHRLFLGEDYKNIRQIIGMVTGFSRSPHNPEFIDQVTVRTPEGTQDISATLVIVAISLTMHTKRPCIPSDCTVLGLQAVIRRANVRHFEDIRKEENGKC</sequence>
<dbReference type="RefSeq" id="XP_043037536.1">
    <property type="nucleotide sequence ID" value="XM_043180464.1"/>
</dbReference>
<dbReference type="Proteomes" id="UP000812287">
    <property type="component" value="Unassembled WGS sequence"/>
</dbReference>
<dbReference type="EMBL" id="MU250542">
    <property type="protein sequence ID" value="KAG7444036.1"/>
    <property type="molecule type" value="Genomic_DNA"/>
</dbReference>
<keyword evidence="2" id="KW-1185">Reference proteome</keyword>
<evidence type="ECO:0000313" key="1">
    <source>
        <dbReference type="EMBL" id="KAG7444036.1"/>
    </source>
</evidence>
<accession>A0A9P8AQN3</accession>
<dbReference type="AlphaFoldDB" id="A0A9P8AQN3"/>
<organism evidence="1 2">
    <name type="scientific">Guyanagaster necrorhizus</name>
    <dbReference type="NCBI Taxonomy" id="856835"/>
    <lineage>
        <taxon>Eukaryota</taxon>
        <taxon>Fungi</taxon>
        <taxon>Dikarya</taxon>
        <taxon>Basidiomycota</taxon>
        <taxon>Agaricomycotina</taxon>
        <taxon>Agaricomycetes</taxon>
        <taxon>Agaricomycetidae</taxon>
        <taxon>Agaricales</taxon>
        <taxon>Marasmiineae</taxon>
        <taxon>Physalacriaceae</taxon>
        <taxon>Guyanagaster</taxon>
    </lineage>
</organism>
<comment type="caution">
    <text evidence="1">The sequence shown here is derived from an EMBL/GenBank/DDBJ whole genome shotgun (WGS) entry which is preliminary data.</text>
</comment>
<evidence type="ECO:0000313" key="2">
    <source>
        <dbReference type="Proteomes" id="UP000812287"/>
    </source>
</evidence>